<dbReference type="NCBIfam" id="TIGR00186">
    <property type="entry name" value="rRNA_methyl_3"/>
    <property type="match status" value="1"/>
</dbReference>
<dbReference type="GO" id="GO:0008173">
    <property type="term" value="F:RNA methyltransferase activity"/>
    <property type="evidence" value="ECO:0007669"/>
    <property type="project" value="InterPro"/>
</dbReference>
<dbReference type="PANTHER" id="PTHR46429:SF1">
    <property type="entry name" value="23S RRNA (GUANOSINE-2'-O-)-METHYLTRANSFERASE RLMB"/>
    <property type="match status" value="1"/>
</dbReference>
<dbReference type="PANTHER" id="PTHR46429">
    <property type="entry name" value="23S RRNA (GUANOSINE-2'-O-)-METHYLTRANSFERASE RLMB"/>
    <property type="match status" value="1"/>
</dbReference>
<proteinExistence type="inferred from homology"/>
<dbReference type="CDD" id="cd18103">
    <property type="entry name" value="SpoU-like_RlmB"/>
    <property type="match status" value="1"/>
</dbReference>
<dbReference type="GO" id="GO:0005829">
    <property type="term" value="C:cytosol"/>
    <property type="evidence" value="ECO:0007669"/>
    <property type="project" value="TreeGrafter"/>
</dbReference>
<dbReference type="SUPFAM" id="SSF55315">
    <property type="entry name" value="L30e-like"/>
    <property type="match status" value="1"/>
</dbReference>
<dbReference type="Pfam" id="PF00588">
    <property type="entry name" value="SpoU_methylase"/>
    <property type="match status" value="1"/>
</dbReference>
<dbReference type="InterPro" id="IPR004441">
    <property type="entry name" value="rRNA_MeTrfase_TrmH"/>
</dbReference>
<name>A0A662Z3S8_9STAP</name>
<evidence type="ECO:0000313" key="6">
    <source>
        <dbReference type="EMBL" id="SEW06507.1"/>
    </source>
</evidence>
<dbReference type="AlphaFoldDB" id="A0A662Z3S8"/>
<protein>
    <recommendedName>
        <fullName evidence="2">Putative TrmH family tRNA/rRNA methyltransferase</fullName>
    </recommendedName>
</protein>
<gene>
    <name evidence="6" type="ORF">SAMN05192557_1438</name>
</gene>
<dbReference type="InterPro" id="IPR001537">
    <property type="entry name" value="SpoU_MeTrfase"/>
</dbReference>
<organism evidence="6 7">
    <name type="scientific">Aliicoccus persicus</name>
    <dbReference type="NCBI Taxonomy" id="930138"/>
    <lineage>
        <taxon>Bacteria</taxon>
        <taxon>Bacillati</taxon>
        <taxon>Bacillota</taxon>
        <taxon>Bacilli</taxon>
        <taxon>Bacillales</taxon>
        <taxon>Staphylococcaceae</taxon>
        <taxon>Aliicoccus</taxon>
    </lineage>
</organism>
<dbReference type="SUPFAM" id="SSF75217">
    <property type="entry name" value="alpha/beta knot"/>
    <property type="match status" value="1"/>
</dbReference>
<evidence type="ECO:0000256" key="4">
    <source>
        <dbReference type="ARBA" id="ARBA00022679"/>
    </source>
</evidence>
<dbReference type="FunFam" id="3.40.1280.10:FF:000008">
    <property type="entry name" value="Group 3 RNA methyltransferase TrmH"/>
    <property type="match status" value="1"/>
</dbReference>
<feature type="domain" description="RNA 2-O ribose methyltransferase substrate binding" evidence="5">
    <location>
        <begin position="4"/>
        <end position="78"/>
    </location>
</feature>
<keyword evidence="7" id="KW-1185">Reference proteome</keyword>
<sequence length="246" mass="26791">MEEVVAGRHAVKALLRSEQTINKIFIQDSANRGQLEDILKLAKANKVNVQFAPKNKLDGLTDERHQGVVAMTSPQDYMDIKELISKCEHPNSHVMILDGLEDPHNLGSILRTADATGFKGIIIPKHRAVGLTSTVAKTSTGAIQHVPVSRVGNINQTIDQLKDAGFWIVGTDGDAKTDYRDIPGDVNLAIIIGNEGNGISKKTLEKCDFTVRIPMVGTVTSLNASVSAALLMYEVYRKHQPRTSKG</sequence>
<dbReference type="GO" id="GO:0003723">
    <property type="term" value="F:RNA binding"/>
    <property type="evidence" value="ECO:0007669"/>
    <property type="project" value="InterPro"/>
</dbReference>
<keyword evidence="3 6" id="KW-0489">Methyltransferase</keyword>
<evidence type="ECO:0000256" key="1">
    <source>
        <dbReference type="ARBA" id="ARBA00007228"/>
    </source>
</evidence>
<dbReference type="EMBL" id="FOIT01000004">
    <property type="protein sequence ID" value="SEW06507.1"/>
    <property type="molecule type" value="Genomic_DNA"/>
</dbReference>
<evidence type="ECO:0000256" key="3">
    <source>
        <dbReference type="ARBA" id="ARBA00022603"/>
    </source>
</evidence>
<dbReference type="InterPro" id="IPR029028">
    <property type="entry name" value="Alpha/beta_knot_MTases"/>
</dbReference>
<dbReference type="Pfam" id="PF08032">
    <property type="entry name" value="SpoU_sub_bind"/>
    <property type="match status" value="1"/>
</dbReference>
<dbReference type="Gene3D" id="3.30.1330.30">
    <property type="match status" value="1"/>
</dbReference>
<evidence type="ECO:0000259" key="5">
    <source>
        <dbReference type="SMART" id="SM00967"/>
    </source>
</evidence>
<dbReference type="Proteomes" id="UP000243605">
    <property type="component" value="Unassembled WGS sequence"/>
</dbReference>
<dbReference type="InterPro" id="IPR029026">
    <property type="entry name" value="tRNA_m1G_MTases_N"/>
</dbReference>
<dbReference type="GO" id="GO:0006396">
    <property type="term" value="P:RNA processing"/>
    <property type="evidence" value="ECO:0007669"/>
    <property type="project" value="InterPro"/>
</dbReference>
<dbReference type="InterPro" id="IPR029064">
    <property type="entry name" value="Ribosomal_eL30-like_sf"/>
</dbReference>
<accession>A0A662Z3S8</accession>
<comment type="similarity">
    <text evidence="1">Belongs to the class IV-like SAM-binding methyltransferase superfamily. RNA methyltransferase TrmH family.</text>
</comment>
<evidence type="ECO:0000313" key="7">
    <source>
        <dbReference type="Proteomes" id="UP000243605"/>
    </source>
</evidence>
<dbReference type="Gene3D" id="3.40.1280.10">
    <property type="match status" value="1"/>
</dbReference>
<dbReference type="SMART" id="SM00967">
    <property type="entry name" value="SpoU_sub_bind"/>
    <property type="match status" value="1"/>
</dbReference>
<reference evidence="6 7" key="1">
    <citation type="submission" date="2016-10" db="EMBL/GenBank/DDBJ databases">
        <authorList>
            <person name="Varghese N."/>
            <person name="Submissions S."/>
        </authorList>
    </citation>
    <scope>NUCLEOTIDE SEQUENCE [LARGE SCALE GENOMIC DNA]</scope>
    <source>
        <strain evidence="6 7">IBRC-M10081</strain>
    </source>
</reference>
<keyword evidence="4 6" id="KW-0808">Transferase</keyword>
<dbReference type="InterPro" id="IPR013123">
    <property type="entry name" value="SpoU_subst-bd"/>
</dbReference>
<dbReference type="RefSeq" id="WP_091475243.1">
    <property type="nucleotide sequence ID" value="NZ_FOIT01000004.1"/>
</dbReference>
<dbReference type="OrthoDB" id="9794400at2"/>
<dbReference type="GO" id="GO:0032259">
    <property type="term" value="P:methylation"/>
    <property type="evidence" value="ECO:0007669"/>
    <property type="project" value="UniProtKB-KW"/>
</dbReference>
<evidence type="ECO:0000256" key="2">
    <source>
        <dbReference type="ARBA" id="ARBA00017507"/>
    </source>
</evidence>